<dbReference type="GO" id="GO:0071944">
    <property type="term" value="C:cell periphery"/>
    <property type="evidence" value="ECO:0007669"/>
    <property type="project" value="UniProtKB-ARBA"/>
</dbReference>
<evidence type="ECO:0000313" key="8">
    <source>
        <dbReference type="Proteomes" id="UP001144673"/>
    </source>
</evidence>
<proteinExistence type="predicted"/>
<comment type="caution">
    <text evidence="7">The sequence shown here is derived from an EMBL/GenBank/DDBJ whole genome shotgun (WGS) entry which is preliminary data.</text>
</comment>
<dbReference type="Proteomes" id="UP001144673">
    <property type="component" value="Chromosome 5"/>
</dbReference>
<feature type="region of interest" description="Disordered" evidence="5">
    <location>
        <begin position="258"/>
        <end position="380"/>
    </location>
</feature>
<evidence type="ECO:0000256" key="1">
    <source>
        <dbReference type="ARBA" id="ARBA00004167"/>
    </source>
</evidence>
<gene>
    <name evidence="7" type="ORF">LMH87_010553</name>
</gene>
<comment type="subcellular location">
    <subcellularLocation>
        <location evidence="1">Membrane</location>
        <topology evidence="1">Single-pass membrane protein</topology>
    </subcellularLocation>
</comment>
<evidence type="ECO:0000256" key="2">
    <source>
        <dbReference type="ARBA" id="ARBA00022692"/>
    </source>
</evidence>
<feature type="compositionally biased region" description="Basic and acidic residues" evidence="5">
    <location>
        <begin position="259"/>
        <end position="269"/>
    </location>
</feature>
<name>A0A9W8UN32_AKAMU</name>
<reference evidence="7" key="1">
    <citation type="journal article" date="2023" name="Access Microbiol">
        <title>De-novo genome assembly for Akanthomyces muscarius, a biocontrol agent of insect agricultural pests.</title>
        <authorList>
            <person name="Erdos Z."/>
            <person name="Studholme D.J."/>
            <person name="Raymond B."/>
            <person name="Sharma M."/>
        </authorList>
    </citation>
    <scope>NUCLEOTIDE SEQUENCE</scope>
    <source>
        <strain evidence="7">Ve6</strain>
    </source>
</reference>
<evidence type="ECO:0000256" key="6">
    <source>
        <dbReference type="SAM" id="Phobius"/>
    </source>
</evidence>
<dbReference type="KEGG" id="amus:LMH87_010553"/>
<evidence type="ECO:0000256" key="4">
    <source>
        <dbReference type="ARBA" id="ARBA00023136"/>
    </source>
</evidence>
<dbReference type="EMBL" id="JAJHUN010000008">
    <property type="protein sequence ID" value="KAJ4154090.1"/>
    <property type="molecule type" value="Genomic_DNA"/>
</dbReference>
<feature type="region of interest" description="Disordered" evidence="5">
    <location>
        <begin position="192"/>
        <end position="224"/>
    </location>
</feature>
<dbReference type="GO" id="GO:0016020">
    <property type="term" value="C:membrane"/>
    <property type="evidence" value="ECO:0007669"/>
    <property type="project" value="UniProtKB-SubCell"/>
</dbReference>
<dbReference type="Gene3D" id="1.20.5.510">
    <property type="entry name" value="Single helix bin"/>
    <property type="match status" value="1"/>
</dbReference>
<keyword evidence="3 6" id="KW-1133">Transmembrane helix</keyword>
<dbReference type="AlphaFoldDB" id="A0A9W8UN32"/>
<feature type="compositionally biased region" description="Low complexity" evidence="5">
    <location>
        <begin position="193"/>
        <end position="206"/>
    </location>
</feature>
<evidence type="ECO:0000313" key="7">
    <source>
        <dbReference type="EMBL" id="KAJ4154090.1"/>
    </source>
</evidence>
<keyword evidence="8" id="KW-1185">Reference proteome</keyword>
<organism evidence="7 8">
    <name type="scientific">Akanthomyces muscarius</name>
    <name type="common">Entomopathogenic fungus</name>
    <name type="synonym">Lecanicillium muscarium</name>
    <dbReference type="NCBI Taxonomy" id="2231603"/>
    <lineage>
        <taxon>Eukaryota</taxon>
        <taxon>Fungi</taxon>
        <taxon>Dikarya</taxon>
        <taxon>Ascomycota</taxon>
        <taxon>Pezizomycotina</taxon>
        <taxon>Sordariomycetes</taxon>
        <taxon>Hypocreomycetidae</taxon>
        <taxon>Hypocreales</taxon>
        <taxon>Cordycipitaceae</taxon>
        <taxon>Akanthomyces</taxon>
    </lineage>
</organism>
<dbReference type="PANTHER" id="PTHR15549">
    <property type="entry name" value="PAIRED IMMUNOGLOBULIN-LIKE TYPE 2 RECEPTOR"/>
    <property type="match status" value="1"/>
</dbReference>
<accession>A0A9W8UN32</accession>
<sequence length="380" mass="39664">MALRQSSSRRPASAIATSILVSSAVFASASGHALPRQTMRPTGTMDILSWPMEPTAMPTIPPQLVRRDFNTVCGYIGGNPDLPATCLAGSHCVVDAEHKAVGCCPDGGDCTKGIFTACVDENNPGRGVVDPHIFTCGVGDVCYKNTFEGGFFQYGCGSASDMATTVALTASGEAAVAYTSVSVSLRPTTTLASVTSSDGTSPSSTSGRNSKPTVADPTKDDGGSNHTSAIVGGVVGGLAALVLLLALGIFLWRRNKNPKAPEAEEEPKFISRPLASPENDYEGDDDMNDTRPAPRPPGPGHHEDMESWPIPPTAKGGIIGGANTVTDTDRTPLTQDSALSPTNNIENFSPVDTGSMPRRGGERPFWQQTGGGRTRNLTRS</sequence>
<evidence type="ECO:0000256" key="3">
    <source>
        <dbReference type="ARBA" id="ARBA00022989"/>
    </source>
</evidence>
<evidence type="ECO:0000256" key="5">
    <source>
        <dbReference type="SAM" id="MobiDB-lite"/>
    </source>
</evidence>
<evidence type="ECO:0008006" key="9">
    <source>
        <dbReference type="Google" id="ProtNLM"/>
    </source>
</evidence>
<dbReference type="RefSeq" id="XP_056054748.1">
    <property type="nucleotide sequence ID" value="XM_056197728.1"/>
</dbReference>
<keyword evidence="2 6" id="KW-0812">Transmembrane</keyword>
<feature type="compositionally biased region" description="Polar residues" evidence="5">
    <location>
        <begin position="323"/>
        <end position="352"/>
    </location>
</feature>
<dbReference type="GeneID" id="80897712"/>
<dbReference type="InterPro" id="IPR051694">
    <property type="entry name" value="Immunoregulatory_rcpt-like"/>
</dbReference>
<protein>
    <recommendedName>
        <fullName evidence="9">Mid2 domain-containing protein</fullName>
    </recommendedName>
</protein>
<feature type="transmembrane region" description="Helical" evidence="6">
    <location>
        <begin position="229"/>
        <end position="252"/>
    </location>
</feature>
<keyword evidence="4 6" id="KW-0472">Membrane</keyword>